<evidence type="ECO:0000256" key="14">
    <source>
        <dbReference type="SAM" id="MobiDB-lite"/>
    </source>
</evidence>
<evidence type="ECO:0000256" key="6">
    <source>
        <dbReference type="ARBA" id="ARBA00022562"/>
    </source>
</evidence>
<accession>A0A1S6JLL2</accession>
<dbReference type="GO" id="GO:0003677">
    <property type="term" value="F:DNA binding"/>
    <property type="evidence" value="ECO:0007669"/>
    <property type="project" value="UniProtKB-KW"/>
</dbReference>
<keyword evidence="16" id="KW-1185">Reference proteome</keyword>
<dbReference type="InterPro" id="IPR003174">
    <property type="entry name" value="Alpha_TIF"/>
</dbReference>
<keyword evidence="5" id="KW-0597">Phosphoprotein</keyword>
<feature type="region of interest" description="Disordered" evidence="14">
    <location>
        <begin position="380"/>
        <end position="437"/>
    </location>
</feature>
<dbReference type="Pfam" id="PF02232">
    <property type="entry name" value="Alpha_TIF"/>
    <property type="match status" value="1"/>
</dbReference>
<feature type="region of interest" description="Disordered" evidence="14">
    <location>
        <begin position="463"/>
        <end position="490"/>
    </location>
</feature>
<evidence type="ECO:0000256" key="11">
    <source>
        <dbReference type="ARBA" id="ARBA00023163"/>
    </source>
</evidence>
<evidence type="ECO:0000313" key="15">
    <source>
        <dbReference type="EMBL" id="AQS79168.1"/>
    </source>
</evidence>
<evidence type="ECO:0000256" key="9">
    <source>
        <dbReference type="ARBA" id="ARBA00023015"/>
    </source>
</evidence>
<dbReference type="GeneID" id="32707785"/>
<dbReference type="EMBL" id="KY385637">
    <property type="protein sequence ID" value="AQS79168.1"/>
    <property type="molecule type" value="Genomic_DNA"/>
</dbReference>
<feature type="region of interest" description="Disordered" evidence="14">
    <location>
        <begin position="1"/>
        <end position="49"/>
    </location>
</feature>
<evidence type="ECO:0000256" key="2">
    <source>
        <dbReference type="ARBA" id="ARBA00004147"/>
    </source>
</evidence>
<keyword evidence="7" id="KW-0920">Virion tegument</keyword>
<organismHost>
    <name type="scientific">Ateles</name>
    <dbReference type="NCBI Taxonomy" id="9506"/>
</organismHost>
<dbReference type="Proteomes" id="UP000243553">
    <property type="component" value="Segment"/>
</dbReference>
<comment type="function">
    <text evidence="1">May play a role in the aggregation of tegument proteins around nucleocapsids during virus morphogenesis.</text>
</comment>
<feature type="compositionally biased region" description="Basic and acidic residues" evidence="14">
    <location>
        <begin position="1"/>
        <end position="34"/>
    </location>
</feature>
<name>A0A1S6JLL2_HSVA1</name>
<keyword evidence="11" id="KW-0804">Transcription</keyword>
<gene>
    <name evidence="15" type="primary">UL48</name>
</gene>
<evidence type="ECO:0000256" key="1">
    <source>
        <dbReference type="ARBA" id="ARBA00002794"/>
    </source>
</evidence>
<evidence type="ECO:0000256" key="3">
    <source>
        <dbReference type="ARBA" id="ARBA00004535"/>
    </source>
</evidence>
<comment type="similarity">
    <text evidence="4">Belongs to the herpesviridae tegument protein VP16 protein family.</text>
</comment>
<proteinExistence type="inferred from homology"/>
<evidence type="ECO:0000256" key="4">
    <source>
        <dbReference type="ARBA" id="ARBA00010001"/>
    </source>
</evidence>
<dbReference type="GO" id="GO:0019033">
    <property type="term" value="C:viral tegument"/>
    <property type="evidence" value="ECO:0007669"/>
    <property type="project" value="UniProtKB-SubCell"/>
</dbReference>
<evidence type="ECO:0000256" key="8">
    <source>
        <dbReference type="ARBA" id="ARBA00022844"/>
    </source>
</evidence>
<feature type="compositionally biased region" description="Low complexity" evidence="14">
    <location>
        <begin position="408"/>
        <end position="431"/>
    </location>
</feature>
<evidence type="ECO:0000256" key="7">
    <source>
        <dbReference type="ARBA" id="ARBA00022580"/>
    </source>
</evidence>
<organism evidence="15 16">
    <name type="scientific">Herpesvirus ateles type 1 (strain Lennette)</name>
    <dbReference type="NCBI Taxonomy" id="35243"/>
    <lineage>
        <taxon>Viruses</taxon>
        <taxon>Duplodnaviria</taxon>
        <taxon>Heunggongvirae</taxon>
        <taxon>Peploviricota</taxon>
        <taxon>Herviviricetes</taxon>
        <taxon>Herpesvirales</taxon>
        <taxon>Orthoherpesviridae</taxon>
        <taxon>Alphaherpesvirinae</taxon>
        <taxon>Simplexvirus</taxon>
        <taxon>Simplexvirus atelinealpha1</taxon>
    </lineage>
</organism>
<dbReference type="GO" id="GO:0042025">
    <property type="term" value="C:host cell nucleus"/>
    <property type="evidence" value="ECO:0007669"/>
    <property type="project" value="UniProtKB-SubCell"/>
</dbReference>
<keyword evidence="10" id="KW-0238">DNA-binding</keyword>
<evidence type="ECO:0000256" key="13">
    <source>
        <dbReference type="ARBA" id="ARBA00033186"/>
    </source>
</evidence>
<keyword evidence="8" id="KW-0946">Virion</keyword>
<keyword evidence="9" id="KW-0805">Transcription regulation</keyword>
<dbReference type="KEGG" id="vg:32707785"/>
<evidence type="ECO:0000256" key="10">
    <source>
        <dbReference type="ARBA" id="ARBA00023125"/>
    </source>
</evidence>
<reference evidence="15 16" key="1">
    <citation type="journal article" date="2017" name="Arch. Virol.">
        <title>Sequence of the ateline alphaherpesvirus 1 (HVA1) genome.</title>
        <authorList>
            <person name="Eberle R."/>
            <person name="Black D.H."/>
        </authorList>
    </citation>
    <scope>NUCLEOTIDE SEQUENCE [LARGE SCALE GENOMIC DNA]</scope>
    <source>
        <strain evidence="15">Lennette</strain>
    </source>
</reference>
<dbReference type="GO" id="GO:0006355">
    <property type="term" value="P:regulation of DNA-templated transcription"/>
    <property type="evidence" value="ECO:0007669"/>
    <property type="project" value="InterPro"/>
</dbReference>
<dbReference type="Gene3D" id="1.10.1290.10">
    <property type="entry name" value="Alpha trans-inducing (Alpha-TIF)"/>
    <property type="match status" value="1"/>
</dbReference>
<dbReference type="RefSeq" id="YP_009361890.1">
    <property type="nucleotide sequence ID" value="NC_034446.1"/>
</dbReference>
<protein>
    <recommendedName>
        <fullName evidence="12">Alpha trans-inducing protein</fullName>
    </recommendedName>
    <alternativeName>
        <fullName evidence="13">Alpha-TIF</fullName>
    </alternativeName>
</protein>
<dbReference type="InterPro" id="IPR036538">
    <property type="entry name" value="Alpha_TIF_sf"/>
</dbReference>
<evidence type="ECO:0000313" key="16">
    <source>
        <dbReference type="Proteomes" id="UP000243553"/>
    </source>
</evidence>
<keyword evidence="6" id="KW-1048">Host nucleus</keyword>
<sequence length="519" mass="57390">MDRDQVMDEFFGERRTEGGSRADGDVEPSERFDFDESLLPPPGAAGLGQPLIVPPPSMPAPPATLFRRLLEDLGFSDGPAILTTLDSWNLDLFSCLPHNAEMYADNPFFSTYPSDVIAHGDAFVANPAPIDLRARGPVPLPPPPAEAEGLPAYHRAVERFFRGELRAREQQYARMLDNFCLALYRYLRAGVRQQQRRGLPGARRRDPQRMLHVAVAERYYREAARMARVLCLHMYLTLAREVSWALYADQVLRQDLFRRLRYDLPQQRQLTCLFHPFLFQHGSLTIAGSPVSPELLRTVNYTREQLGLPQIRSAAVEEAGRELTQAPVLRGDRARASGYFTTLVRHKLDAYSSLHMSESERVQSEHAYARRAGRHVNYGSSIEGTLLSPGGDQDEPDGPPPAPGISLAPADPGDPAGAPGAPASGTRAPAAPERDDLDDLDLDLDVDMDLGEEGVRALEDFDLDLLGEPPEGGAAGRTNREPAAPSADRARYRAPGFEVLDDMDLEFERIFSDSLGPSE</sequence>
<dbReference type="SMART" id="SM00814">
    <property type="entry name" value="Alpha_TIF"/>
    <property type="match status" value="1"/>
</dbReference>
<evidence type="ECO:0000256" key="12">
    <source>
        <dbReference type="ARBA" id="ARBA00030037"/>
    </source>
</evidence>
<dbReference type="SUPFAM" id="SSF56548">
    <property type="entry name" value="Conserved core of transcriptional regulatory protein vp16"/>
    <property type="match status" value="1"/>
</dbReference>
<evidence type="ECO:0000256" key="5">
    <source>
        <dbReference type="ARBA" id="ARBA00022553"/>
    </source>
</evidence>
<dbReference type="OrthoDB" id="6241at10239"/>
<comment type="subcellular location">
    <subcellularLocation>
        <location evidence="2">Host nucleus</location>
    </subcellularLocation>
    <subcellularLocation>
        <location evidence="3">Virion tegument</location>
    </subcellularLocation>
</comment>